<proteinExistence type="predicted"/>
<evidence type="ECO:0000313" key="7">
    <source>
        <dbReference type="Proteomes" id="UP000189177"/>
    </source>
</evidence>
<evidence type="ECO:0000256" key="2">
    <source>
        <dbReference type="ARBA" id="ARBA00022679"/>
    </source>
</evidence>
<evidence type="ECO:0000256" key="4">
    <source>
        <dbReference type="ARBA" id="ARBA00060542"/>
    </source>
</evidence>
<dbReference type="InterPro" id="IPR029063">
    <property type="entry name" value="SAM-dependent_MTases_sf"/>
</dbReference>
<evidence type="ECO:0000259" key="5">
    <source>
        <dbReference type="Pfam" id="PF08241"/>
    </source>
</evidence>
<comment type="pathway">
    <text evidence="4">Amine and polyamine biosynthesis; betaine biosynthesis via glycine pathway; betaine from glycine: step 3/3.</text>
</comment>
<comment type="caution">
    <text evidence="6">The sequence shown here is derived from an EMBL/GenBank/DDBJ whole genome shotgun (WGS) entry which is preliminary data.</text>
</comment>
<feature type="domain" description="Methyltransferase type 11" evidence="5">
    <location>
        <begin position="72"/>
        <end position="171"/>
    </location>
</feature>
<accession>A0A1V3A1U5</accession>
<sequence length="281" mass="32087">MSQEYSDVVETARDYYNSADADTFYKMVWGGEDLHIGLYEYQDEPIGDASRRTVAHMADLLGEPQPEWRVIDMGAGYGGVARYLVENYGCDVTALNLSEKENERDREINKARKLDHKITVVDGSFEKVDEPDATYDVVWSEDSFLHSPNEDKYKVIQEAARLLKPGGWLIFTDPMQTDDCPGGVLDPILARIHLDSLASPSLYRDAAQKAGLREIGFEEHSGQISTHYGRVKQELESREDELKRFISQDYMDRMKQGLQHWVDGGNSGYLTWGIFRFRKPD</sequence>
<reference evidence="6 7" key="1">
    <citation type="submission" date="2017-02" db="EMBL/GenBank/DDBJ databases">
        <title>Genomic diversity within the haloalkaliphilic genus Thioalkalivibrio.</title>
        <authorList>
            <person name="Ahn A.-C."/>
            <person name="Meier-Kolthoff J."/>
            <person name="Overmars L."/>
            <person name="Richter M."/>
            <person name="Woyke T."/>
            <person name="Sorokin D.Y."/>
            <person name="Muyzer G."/>
        </authorList>
    </citation>
    <scope>NUCLEOTIDE SEQUENCE [LARGE SCALE GENOMIC DNA]</scope>
    <source>
        <strain evidence="6 7">HL17</strain>
    </source>
</reference>
<organism evidence="6 7">
    <name type="scientific">Thioalkalivibrio halophilus</name>
    <dbReference type="NCBI Taxonomy" id="252474"/>
    <lineage>
        <taxon>Bacteria</taxon>
        <taxon>Pseudomonadati</taxon>
        <taxon>Pseudomonadota</taxon>
        <taxon>Gammaproteobacteria</taxon>
        <taxon>Chromatiales</taxon>
        <taxon>Ectothiorhodospiraceae</taxon>
        <taxon>Thioalkalivibrio</taxon>
    </lineage>
</organism>
<dbReference type="Gene3D" id="3.40.50.150">
    <property type="entry name" value="Vaccinia Virus protein VP39"/>
    <property type="match status" value="1"/>
</dbReference>
<dbReference type="GO" id="GO:0032259">
    <property type="term" value="P:methylation"/>
    <property type="evidence" value="ECO:0007669"/>
    <property type="project" value="UniProtKB-KW"/>
</dbReference>
<dbReference type="Pfam" id="PF08241">
    <property type="entry name" value="Methyltransf_11"/>
    <property type="match status" value="1"/>
</dbReference>
<name>A0A1V3A1U5_9GAMM</name>
<dbReference type="STRING" id="252474.B1A74_01425"/>
<gene>
    <name evidence="6" type="ORF">B1A74_01425</name>
</gene>
<dbReference type="PANTHER" id="PTHR44068">
    <property type="entry name" value="ZGC:194242"/>
    <property type="match status" value="1"/>
</dbReference>
<dbReference type="Proteomes" id="UP000189177">
    <property type="component" value="Unassembled WGS sequence"/>
</dbReference>
<evidence type="ECO:0000256" key="3">
    <source>
        <dbReference type="ARBA" id="ARBA00022691"/>
    </source>
</evidence>
<dbReference type="InterPro" id="IPR013216">
    <property type="entry name" value="Methyltransf_11"/>
</dbReference>
<dbReference type="EMBL" id="MUZR01000004">
    <property type="protein sequence ID" value="OOC11305.1"/>
    <property type="molecule type" value="Genomic_DNA"/>
</dbReference>
<keyword evidence="2 6" id="KW-0808">Transferase</keyword>
<dbReference type="GO" id="GO:0052729">
    <property type="term" value="F:dimethylglycine N-methyltransferase activity"/>
    <property type="evidence" value="ECO:0007669"/>
    <property type="project" value="UniProtKB-ARBA"/>
</dbReference>
<dbReference type="SUPFAM" id="SSF53335">
    <property type="entry name" value="S-adenosyl-L-methionine-dependent methyltransferases"/>
    <property type="match status" value="1"/>
</dbReference>
<keyword evidence="7" id="KW-1185">Reference proteome</keyword>
<dbReference type="CDD" id="cd02440">
    <property type="entry name" value="AdoMet_MTases"/>
    <property type="match status" value="1"/>
</dbReference>
<dbReference type="FunFam" id="3.40.50.150:FF:000461">
    <property type="entry name" value="Sarcosine/dimethylglycine N-methyltransferase"/>
    <property type="match status" value="1"/>
</dbReference>
<dbReference type="OrthoDB" id="529208at2"/>
<dbReference type="AlphaFoldDB" id="A0A1V3A1U5"/>
<dbReference type="InterPro" id="IPR050447">
    <property type="entry name" value="Erg6_SMT_methyltransf"/>
</dbReference>
<evidence type="ECO:0000256" key="1">
    <source>
        <dbReference type="ARBA" id="ARBA00022603"/>
    </source>
</evidence>
<dbReference type="RefSeq" id="WP_018947056.1">
    <property type="nucleotide sequence ID" value="NZ_MUZR01000004.1"/>
</dbReference>
<dbReference type="PANTHER" id="PTHR44068:SF11">
    <property type="entry name" value="GERANYL DIPHOSPHATE 2-C-METHYLTRANSFERASE"/>
    <property type="match status" value="1"/>
</dbReference>
<keyword evidence="3" id="KW-0949">S-adenosyl-L-methionine</keyword>
<keyword evidence="1 6" id="KW-0489">Methyltransferase</keyword>
<dbReference type="GO" id="GO:0019286">
    <property type="term" value="P:glycine betaine biosynthetic process from glycine"/>
    <property type="evidence" value="ECO:0007669"/>
    <property type="project" value="UniProtKB-ARBA"/>
</dbReference>
<evidence type="ECO:0000313" key="6">
    <source>
        <dbReference type="EMBL" id="OOC11305.1"/>
    </source>
</evidence>
<protein>
    <submittedName>
        <fullName evidence="6">SAM-dependent methyltransferase</fullName>
    </submittedName>
</protein>